<evidence type="ECO:0000256" key="6">
    <source>
        <dbReference type="ARBA" id="ARBA00023136"/>
    </source>
</evidence>
<feature type="transmembrane region" description="Helical" evidence="8">
    <location>
        <begin position="452"/>
        <end position="468"/>
    </location>
</feature>
<evidence type="ECO:0000256" key="7">
    <source>
        <dbReference type="RuleBase" id="RU003346"/>
    </source>
</evidence>
<feature type="transmembrane region" description="Helical" evidence="8">
    <location>
        <begin position="353"/>
        <end position="372"/>
    </location>
</feature>
<dbReference type="PANTHER" id="PTHR48022">
    <property type="entry name" value="PLASTIDIC GLUCOSE TRANSPORTER 4"/>
    <property type="match status" value="1"/>
</dbReference>
<evidence type="ECO:0000313" key="10">
    <source>
        <dbReference type="EMBL" id="KAJ8101961.1"/>
    </source>
</evidence>
<evidence type="ECO:0000256" key="1">
    <source>
        <dbReference type="ARBA" id="ARBA00004141"/>
    </source>
</evidence>
<feature type="transmembrane region" description="Helical" evidence="8">
    <location>
        <begin position="103"/>
        <end position="124"/>
    </location>
</feature>
<evidence type="ECO:0000256" key="3">
    <source>
        <dbReference type="ARBA" id="ARBA00022448"/>
    </source>
</evidence>
<dbReference type="GO" id="GO:0005351">
    <property type="term" value="F:carbohydrate:proton symporter activity"/>
    <property type="evidence" value="ECO:0007669"/>
    <property type="project" value="TreeGrafter"/>
</dbReference>
<dbReference type="EMBL" id="JARPMG010000003">
    <property type="protein sequence ID" value="KAJ8101961.1"/>
    <property type="molecule type" value="Genomic_DNA"/>
</dbReference>
<dbReference type="InterPro" id="IPR020846">
    <property type="entry name" value="MFS_dom"/>
</dbReference>
<feature type="transmembrane region" description="Helical" evidence="8">
    <location>
        <begin position="160"/>
        <end position="182"/>
    </location>
</feature>
<comment type="subcellular location">
    <subcellularLocation>
        <location evidence="1">Membrane</location>
        <topology evidence="1">Multi-pass membrane protein</topology>
    </subcellularLocation>
</comment>
<feature type="domain" description="Major facilitator superfamily (MFS) profile" evidence="9">
    <location>
        <begin position="59"/>
        <end position="502"/>
    </location>
</feature>
<keyword evidence="6 8" id="KW-0472">Membrane</keyword>
<dbReference type="PANTHER" id="PTHR48022:SF83">
    <property type="entry name" value="MAJOR FACILITATOR SUPERFAMILY (MFS) PROFILE DOMAIN-CONTAINING PROTEIN"/>
    <property type="match status" value="1"/>
</dbReference>
<feature type="transmembrane region" description="Helical" evidence="8">
    <location>
        <begin position="315"/>
        <end position="333"/>
    </location>
</feature>
<dbReference type="Proteomes" id="UP001217417">
    <property type="component" value="Unassembled WGS sequence"/>
</dbReference>
<feature type="transmembrane region" description="Helical" evidence="8">
    <location>
        <begin position="480"/>
        <end position="496"/>
    </location>
</feature>
<dbReference type="AlphaFoldDB" id="A0AAD7QW39"/>
<evidence type="ECO:0000259" key="9">
    <source>
        <dbReference type="PROSITE" id="PS50850"/>
    </source>
</evidence>
<feature type="transmembrane region" description="Helical" evidence="8">
    <location>
        <begin position="136"/>
        <end position="154"/>
    </location>
</feature>
<keyword evidence="5 8" id="KW-1133">Transmembrane helix</keyword>
<name>A0AAD7QW39_9ASCO</name>
<gene>
    <name evidence="10" type="ORF">POJ06DRAFT_299887</name>
</gene>
<feature type="transmembrane region" description="Helical" evidence="8">
    <location>
        <begin position="412"/>
        <end position="432"/>
    </location>
</feature>
<feature type="transmembrane region" description="Helical" evidence="8">
    <location>
        <begin position="194"/>
        <end position="213"/>
    </location>
</feature>
<keyword evidence="4 8" id="KW-0812">Transmembrane</keyword>
<dbReference type="NCBIfam" id="TIGR00879">
    <property type="entry name" value="SP"/>
    <property type="match status" value="1"/>
</dbReference>
<dbReference type="GeneID" id="80885865"/>
<evidence type="ECO:0000256" key="4">
    <source>
        <dbReference type="ARBA" id="ARBA00022692"/>
    </source>
</evidence>
<keyword evidence="3 7" id="KW-0813">Transport</keyword>
<dbReference type="InterPro" id="IPR003663">
    <property type="entry name" value="Sugar/inositol_transpt"/>
</dbReference>
<feature type="transmembrane region" description="Helical" evidence="8">
    <location>
        <begin position="56"/>
        <end position="83"/>
    </location>
</feature>
<evidence type="ECO:0000256" key="2">
    <source>
        <dbReference type="ARBA" id="ARBA00010992"/>
    </source>
</evidence>
<keyword evidence="11" id="KW-1185">Reference proteome</keyword>
<feature type="transmembrane region" description="Helical" evidence="8">
    <location>
        <begin position="379"/>
        <end position="400"/>
    </location>
</feature>
<accession>A0AAD7QW39</accession>
<dbReference type="GO" id="GO:0016020">
    <property type="term" value="C:membrane"/>
    <property type="evidence" value="ECO:0007669"/>
    <property type="project" value="UniProtKB-SubCell"/>
</dbReference>
<evidence type="ECO:0000256" key="5">
    <source>
        <dbReference type="ARBA" id="ARBA00022989"/>
    </source>
</evidence>
<dbReference type="Gene3D" id="1.20.1250.20">
    <property type="entry name" value="MFS general substrate transporter like domains"/>
    <property type="match status" value="1"/>
</dbReference>
<comment type="caution">
    <text evidence="10">The sequence shown here is derived from an EMBL/GenBank/DDBJ whole genome shotgun (WGS) entry which is preliminary data.</text>
</comment>
<protein>
    <submittedName>
        <fullName evidence="10">General substrate transporter</fullName>
    </submittedName>
</protein>
<dbReference type="PROSITE" id="PS00217">
    <property type="entry name" value="SUGAR_TRANSPORT_2"/>
    <property type="match status" value="1"/>
</dbReference>
<dbReference type="Pfam" id="PF00083">
    <property type="entry name" value="Sugar_tr"/>
    <property type="match status" value="1"/>
</dbReference>
<dbReference type="InterPro" id="IPR050360">
    <property type="entry name" value="MFS_Sugar_Transporters"/>
</dbReference>
<dbReference type="PROSITE" id="PS50850">
    <property type="entry name" value="MFS"/>
    <property type="match status" value="1"/>
</dbReference>
<reference evidence="10" key="1">
    <citation type="submission" date="2023-03" db="EMBL/GenBank/DDBJ databases">
        <title>Near-Complete genome sequence of Lipomyces tetrasporous NRRL Y-64009, an oleaginous yeast capable of growing on lignocellulosic hydrolysates.</title>
        <authorList>
            <consortium name="Lawrence Berkeley National Laboratory"/>
            <person name="Jagtap S.S."/>
            <person name="Liu J.-J."/>
            <person name="Walukiewicz H.E."/>
            <person name="Pangilinan J."/>
            <person name="Lipzen A."/>
            <person name="Ahrendt S."/>
            <person name="Koriabine M."/>
            <person name="Cobaugh K."/>
            <person name="Salamov A."/>
            <person name="Yoshinaga Y."/>
            <person name="Ng V."/>
            <person name="Daum C."/>
            <person name="Grigoriev I.V."/>
            <person name="Slininger P.J."/>
            <person name="Dien B.S."/>
            <person name="Jin Y.-S."/>
            <person name="Rao C.V."/>
        </authorList>
    </citation>
    <scope>NUCLEOTIDE SEQUENCE</scope>
    <source>
        <strain evidence="10">NRRL Y-64009</strain>
    </source>
</reference>
<organism evidence="10 11">
    <name type="scientific">Lipomyces tetrasporus</name>
    <dbReference type="NCBI Taxonomy" id="54092"/>
    <lineage>
        <taxon>Eukaryota</taxon>
        <taxon>Fungi</taxon>
        <taxon>Dikarya</taxon>
        <taxon>Ascomycota</taxon>
        <taxon>Saccharomycotina</taxon>
        <taxon>Lipomycetes</taxon>
        <taxon>Lipomycetales</taxon>
        <taxon>Lipomycetaceae</taxon>
        <taxon>Lipomyces</taxon>
    </lineage>
</organism>
<sequence>MAVKTAAAEHVDLKPSTAYRLNEELYGKELNLNAKTGAEVEQHLPPLQAIKAYKKAVFWSLVVSMCVIMEGYDTSLIGNFFAYPSFAKKYGEYFPGAGYQLTAAWQAGFSNATGVGSFFGVIANGYLVDIFGQKRVLIGALSALSGFIFIMFFAPNITVLTIGGFLCGLPWGVFASSAPAYASEVLPLSLRGYFTSYINMCFIIGQLIASGVLEGLVHLDSEWSYRIPYGLQWVWPVLLIPILFFAPESPWHLVRKDRLQEAEKSLRRLQSKKANIDPKQTLATIVHTNKLEQELSVGTSYWDCFKGFERRRTEIACVAFAGQITSGICFAYNSTYFFQQVGLTTAQTYKLNVGGTGLALVGTFCNWFFLMPYFGRRTIYVWGMFSMAMILFIIGILNVWTSNNSVGMSQAVLTLVWTFVFQLSAGQLGWALPAEIGSTRLRQKTVCLARNAYYLVSLGLGTLQPYFMNPTKWNLKGYTGFVWGGTALLTFVWAYFRLPETKGRSYEEIDILFAKGVPARKFKTYQVDAYNEQENSELAHGGNVELMHKAEQVFIENVGTKA</sequence>
<dbReference type="FunFam" id="1.20.1250.20:FF:000078">
    <property type="entry name" value="MFS maltose transporter, putative"/>
    <property type="match status" value="1"/>
</dbReference>
<dbReference type="InterPro" id="IPR036259">
    <property type="entry name" value="MFS_trans_sf"/>
</dbReference>
<dbReference type="InterPro" id="IPR005828">
    <property type="entry name" value="MFS_sugar_transport-like"/>
</dbReference>
<dbReference type="SUPFAM" id="SSF103473">
    <property type="entry name" value="MFS general substrate transporter"/>
    <property type="match status" value="1"/>
</dbReference>
<proteinExistence type="inferred from homology"/>
<dbReference type="InterPro" id="IPR005829">
    <property type="entry name" value="Sugar_transporter_CS"/>
</dbReference>
<feature type="transmembrane region" description="Helical" evidence="8">
    <location>
        <begin position="233"/>
        <end position="254"/>
    </location>
</feature>
<dbReference type="RefSeq" id="XP_056045411.1">
    <property type="nucleotide sequence ID" value="XM_056190699.1"/>
</dbReference>
<evidence type="ECO:0000256" key="8">
    <source>
        <dbReference type="SAM" id="Phobius"/>
    </source>
</evidence>
<evidence type="ECO:0000313" key="11">
    <source>
        <dbReference type="Proteomes" id="UP001217417"/>
    </source>
</evidence>
<comment type="similarity">
    <text evidence="2 7">Belongs to the major facilitator superfamily. Sugar transporter (TC 2.A.1.1) family.</text>
</comment>